<evidence type="ECO:0000313" key="2">
    <source>
        <dbReference type="EMBL" id="CAA2144378.1"/>
    </source>
</evidence>
<dbReference type="EMBL" id="BPQF01000019">
    <property type="protein sequence ID" value="GJD41159.1"/>
    <property type="molecule type" value="Genomic_DNA"/>
</dbReference>
<reference evidence="2" key="2">
    <citation type="submission" date="2019-12" db="EMBL/GenBank/DDBJ databases">
        <authorList>
            <person name="Cremers G."/>
        </authorList>
    </citation>
    <scope>NUCLEOTIDE SEQUENCE</scope>
    <source>
        <strain evidence="2">Mbul2</strain>
    </source>
</reference>
<feature type="compositionally biased region" description="Basic residues" evidence="1">
    <location>
        <begin position="65"/>
        <end position="75"/>
    </location>
</feature>
<reference evidence="3" key="1">
    <citation type="journal article" date="2016" name="Front. Microbiol.">
        <title>Genome Sequence of the Piezophilic, Mesophilic Sulfate-Reducing Bacterium Desulfovibrio indicus J2T.</title>
        <authorList>
            <person name="Cao J."/>
            <person name="Maignien L."/>
            <person name="Shao Z."/>
            <person name="Alain K."/>
            <person name="Jebbar M."/>
        </authorList>
    </citation>
    <scope>NUCLEOTIDE SEQUENCE</scope>
    <source>
        <strain evidence="3">DSM 21893</strain>
    </source>
</reference>
<protein>
    <submittedName>
        <fullName evidence="2">Uncharacterized protein</fullName>
    </submittedName>
</protein>
<proteinExistence type="predicted"/>
<organism evidence="2">
    <name type="scientific">Methylobacterium bullatum</name>
    <dbReference type="NCBI Taxonomy" id="570505"/>
    <lineage>
        <taxon>Bacteria</taxon>
        <taxon>Pseudomonadati</taxon>
        <taxon>Pseudomonadota</taxon>
        <taxon>Alphaproteobacteria</taxon>
        <taxon>Hyphomicrobiales</taxon>
        <taxon>Methylobacteriaceae</taxon>
        <taxon>Methylobacterium</taxon>
    </lineage>
</organism>
<reference evidence="3" key="3">
    <citation type="submission" date="2021-08" db="EMBL/GenBank/DDBJ databases">
        <authorList>
            <person name="Tani A."/>
            <person name="Ola A."/>
            <person name="Ogura Y."/>
            <person name="Katsura K."/>
            <person name="Hayashi T."/>
        </authorList>
    </citation>
    <scope>NUCLEOTIDE SEQUENCE</scope>
    <source>
        <strain evidence="3">DSM 21893</strain>
    </source>
</reference>
<dbReference type="AlphaFoldDB" id="A0A679KHQ8"/>
<accession>A0A679KHQ8</accession>
<dbReference type="Proteomes" id="UP001055307">
    <property type="component" value="Unassembled WGS sequence"/>
</dbReference>
<name>A0A679KHQ8_9HYPH</name>
<dbReference type="RefSeq" id="WP_056141808.1">
    <property type="nucleotide sequence ID" value="NZ_BPQF01000019.1"/>
</dbReference>
<evidence type="ECO:0000256" key="1">
    <source>
        <dbReference type="SAM" id="MobiDB-lite"/>
    </source>
</evidence>
<sequence>MQAMARDDTATMARQVALGDLHHDTEMPAGEAGFGAETRVRRPRPANLAAGRRINPRRGDDHLVLRKRSGHPTPQ</sequence>
<evidence type="ECO:0000313" key="3">
    <source>
        <dbReference type="EMBL" id="GJD41159.1"/>
    </source>
</evidence>
<keyword evidence="4" id="KW-1185">Reference proteome</keyword>
<gene>
    <name evidence="2" type="ORF">MBLL_03501</name>
    <name evidence="3" type="ORF">OICFNHDK_3638</name>
</gene>
<dbReference type="EMBL" id="LR743511">
    <property type="protein sequence ID" value="CAA2144378.1"/>
    <property type="molecule type" value="Genomic_DNA"/>
</dbReference>
<feature type="region of interest" description="Disordered" evidence="1">
    <location>
        <begin position="20"/>
        <end position="75"/>
    </location>
</feature>
<evidence type="ECO:0000313" key="4">
    <source>
        <dbReference type="Proteomes" id="UP001055307"/>
    </source>
</evidence>